<dbReference type="GO" id="GO:0019781">
    <property type="term" value="F:NEDD8 activating enzyme activity"/>
    <property type="evidence" value="ECO:0007669"/>
    <property type="project" value="UniProtKB-UniRule"/>
</dbReference>
<dbReference type="OrthoDB" id="1708823at2759"/>
<comment type="function">
    <text evidence="4">Regulatory subunit of the dimeric UBA3-ULA1 E1 enzyme.</text>
</comment>
<comment type="pathway">
    <text evidence="1 4">Protein modification; protein neddylation.</text>
</comment>
<evidence type="ECO:0000256" key="1">
    <source>
        <dbReference type="ARBA" id="ARBA00005032"/>
    </source>
</evidence>
<dbReference type="InterPro" id="IPR035985">
    <property type="entry name" value="Ubiquitin-activating_enz"/>
</dbReference>
<dbReference type="Pfam" id="PF00899">
    <property type="entry name" value="ThiF"/>
    <property type="match status" value="1"/>
</dbReference>
<dbReference type="EMBL" id="PKSG01000252">
    <property type="protein sequence ID" value="POR37417.1"/>
    <property type="molecule type" value="Genomic_DNA"/>
</dbReference>
<dbReference type="GO" id="GO:0045116">
    <property type="term" value="P:protein neddylation"/>
    <property type="evidence" value="ECO:0007669"/>
    <property type="project" value="UniProtKB-UniRule"/>
</dbReference>
<dbReference type="Proteomes" id="UP000237481">
    <property type="component" value="Unassembled WGS sequence"/>
</dbReference>
<comment type="similarity">
    <text evidence="2 4">Belongs to the ubiquitin-activating E1 family. ULA1 subfamily.</text>
</comment>
<dbReference type="PANTHER" id="PTHR10953">
    <property type="entry name" value="UBIQUITIN-ACTIVATING ENZYME E1"/>
    <property type="match status" value="1"/>
</dbReference>
<proteinExistence type="inferred from homology"/>
<evidence type="ECO:0000313" key="6">
    <source>
        <dbReference type="EMBL" id="POR37417.1"/>
    </source>
</evidence>
<evidence type="ECO:0000256" key="4">
    <source>
        <dbReference type="PIRNR" id="PIRNR039099"/>
    </source>
</evidence>
<dbReference type="STRING" id="94208.A0A2S4L4S7"/>
<evidence type="ECO:0000256" key="3">
    <source>
        <dbReference type="ARBA" id="ARBA00022786"/>
    </source>
</evidence>
<dbReference type="InterPro" id="IPR000594">
    <property type="entry name" value="ThiF_NAD_FAD-bd"/>
</dbReference>
<dbReference type="AlphaFoldDB" id="A0A2S4L4S7"/>
<feature type="domain" description="THIF-type NAD/FAD binding fold" evidence="5">
    <location>
        <begin position="22"/>
        <end position="566"/>
    </location>
</feature>
<comment type="caution">
    <text evidence="6">The sequence shown here is derived from an EMBL/GenBank/DDBJ whole genome shotgun (WGS) entry which is preliminary data.</text>
</comment>
<dbReference type="PANTHER" id="PTHR10953:SF29">
    <property type="entry name" value="NEDD8-ACTIVATING ENZYME E1 REGULATORY SUBUNIT"/>
    <property type="match status" value="1"/>
</dbReference>
<reference evidence="6 7" key="1">
    <citation type="submission" date="2018-01" db="EMBL/GenBank/DDBJ databases">
        <title>Harnessing the power of phylogenomics to disentangle the directionality and signatures of interkingdom host jumping in the parasitic fungal genus Tolypocladium.</title>
        <authorList>
            <person name="Quandt C.A."/>
            <person name="Patterson W."/>
            <person name="Spatafora J.W."/>
        </authorList>
    </citation>
    <scope>NUCLEOTIDE SEQUENCE [LARGE SCALE GENOMIC DNA]</scope>
    <source>
        <strain evidence="6 7">NRBC 100945</strain>
    </source>
</reference>
<keyword evidence="7" id="KW-1185">Reference proteome</keyword>
<protein>
    <recommendedName>
        <fullName evidence="4">NEDD8-activating enzyme E1 regulatory subunit</fullName>
    </recommendedName>
</protein>
<name>A0A2S4L4S7_9HYPO</name>
<evidence type="ECO:0000313" key="7">
    <source>
        <dbReference type="Proteomes" id="UP000237481"/>
    </source>
</evidence>
<dbReference type="InterPro" id="IPR030667">
    <property type="entry name" value="APP-BP1"/>
</dbReference>
<organism evidence="6 7">
    <name type="scientific">Tolypocladium paradoxum</name>
    <dbReference type="NCBI Taxonomy" id="94208"/>
    <lineage>
        <taxon>Eukaryota</taxon>
        <taxon>Fungi</taxon>
        <taxon>Dikarya</taxon>
        <taxon>Ascomycota</taxon>
        <taxon>Pezizomycotina</taxon>
        <taxon>Sordariomycetes</taxon>
        <taxon>Hypocreomycetidae</taxon>
        <taxon>Hypocreales</taxon>
        <taxon>Ophiocordycipitaceae</taxon>
        <taxon>Tolypocladium</taxon>
    </lineage>
</organism>
<dbReference type="GO" id="GO:0005737">
    <property type="term" value="C:cytoplasm"/>
    <property type="evidence" value="ECO:0007669"/>
    <property type="project" value="TreeGrafter"/>
</dbReference>
<accession>A0A2S4L4S7</accession>
<dbReference type="PIRSF" id="PIRSF039099">
    <property type="entry name" value="APP-BP1"/>
    <property type="match status" value="1"/>
</dbReference>
<dbReference type="Gene3D" id="3.40.50.720">
    <property type="entry name" value="NAD(P)-binding Rossmann-like Domain"/>
    <property type="match status" value="1"/>
</dbReference>
<dbReference type="UniPathway" id="UPA00885"/>
<dbReference type="InterPro" id="IPR045886">
    <property type="entry name" value="ThiF/MoeB/HesA"/>
</dbReference>
<sequence length="568" mass="61906">MTEVMAQTPPVLHGPSDKEKKYDRQLRLWAASGQAALESANILLVNSGGGTVGIETLKNLVLPGVSPSHDIPSTRLSVPARVANHHPFTGIGKFTIADEAIVSDADLGVNFFLDESCRGKSRAHCCTHLLLELNPEVTGDWYPKTKVSFIPVIQSPLDLRQLLGSSDVFTIILYALPLQPDQVDLIKAYARKHHTPLVAVHSVGFYSYFNIGLPGTFPVVDTHPDETATTDLRLLSPWPELSTFANGMTEDMDNLDNHDHGHLPLVVILLHYLSVWKQTHGGAYPTTYTDKIAFRGFVADAMRKDNPEGGEENFEEAISAVMKHVTVPSVPSSLKQVFEHHDGRGEGRSQSSFWVIVEAVKQFYAKRQVLPVPGGLPDMKAQSNIYIQLQNIYKDKARRDALEVLATARAMAGGDQVDPAEVELFCTNARFIKLVNAVEGDEVDMQQVVEQELANDQIAAVAGPEVPTSLIPIYLALSATSHVSTAAAEDIMSSMTRQAPALVGNERAAQVAQEVSRAAGGELHNISAVTGGMVAQEVIKIVTKQYVPVDNTCIFDGIESRCQVLRLK</sequence>
<dbReference type="SUPFAM" id="SSF69572">
    <property type="entry name" value="Activating enzymes of the ubiquitin-like proteins"/>
    <property type="match status" value="1"/>
</dbReference>
<evidence type="ECO:0000259" key="5">
    <source>
        <dbReference type="Pfam" id="PF00899"/>
    </source>
</evidence>
<evidence type="ECO:0000256" key="2">
    <source>
        <dbReference type="ARBA" id="ARBA00006868"/>
    </source>
</evidence>
<keyword evidence="3 4" id="KW-0833">Ubl conjugation pathway</keyword>
<gene>
    <name evidence="6" type="ORF">TPAR_02399</name>
</gene>